<feature type="chain" id="PRO_5032991540" description="DUF538 domain-containing protein" evidence="1">
    <location>
        <begin position="22"/>
        <end position="176"/>
    </location>
</feature>
<dbReference type="InterPro" id="IPR036758">
    <property type="entry name" value="At5g01610-like"/>
</dbReference>
<dbReference type="PANTHER" id="PTHR31676:SF76">
    <property type="entry name" value="OS05G0362300 PROTEIN"/>
    <property type="match status" value="1"/>
</dbReference>
<evidence type="ECO:0000256" key="1">
    <source>
        <dbReference type="SAM" id="SignalP"/>
    </source>
</evidence>
<keyword evidence="3" id="KW-1185">Reference proteome</keyword>
<protein>
    <recommendedName>
        <fullName evidence="4">DUF538 domain-containing protein</fullName>
    </recommendedName>
</protein>
<keyword evidence="1" id="KW-0732">Signal</keyword>
<evidence type="ECO:0000313" key="3">
    <source>
        <dbReference type="Proteomes" id="UP000623129"/>
    </source>
</evidence>
<dbReference type="SUPFAM" id="SSF141562">
    <property type="entry name" value="At5g01610-like"/>
    <property type="match status" value="1"/>
</dbReference>
<dbReference type="OrthoDB" id="1897482at2759"/>
<dbReference type="PANTHER" id="PTHR31676">
    <property type="entry name" value="T31J12.3 PROTEIN-RELATED"/>
    <property type="match status" value="1"/>
</dbReference>
<name>A0A833RRL6_9POAL</name>
<accession>A0A833RRL6</accession>
<feature type="signal peptide" evidence="1">
    <location>
        <begin position="1"/>
        <end position="21"/>
    </location>
</feature>
<dbReference type="AlphaFoldDB" id="A0A833RRL6"/>
<dbReference type="EMBL" id="SWLB01000002">
    <property type="protein sequence ID" value="KAF3340641.1"/>
    <property type="molecule type" value="Genomic_DNA"/>
</dbReference>
<dbReference type="Gene3D" id="2.30.240.10">
    <property type="entry name" value="At5g01610-like"/>
    <property type="match status" value="1"/>
</dbReference>
<organism evidence="2 3">
    <name type="scientific">Carex littledalei</name>
    <dbReference type="NCBI Taxonomy" id="544730"/>
    <lineage>
        <taxon>Eukaryota</taxon>
        <taxon>Viridiplantae</taxon>
        <taxon>Streptophyta</taxon>
        <taxon>Embryophyta</taxon>
        <taxon>Tracheophyta</taxon>
        <taxon>Spermatophyta</taxon>
        <taxon>Magnoliopsida</taxon>
        <taxon>Liliopsida</taxon>
        <taxon>Poales</taxon>
        <taxon>Cyperaceae</taxon>
        <taxon>Cyperoideae</taxon>
        <taxon>Cariceae</taxon>
        <taxon>Carex</taxon>
        <taxon>Carex subgen. Euthyceras</taxon>
    </lineage>
</organism>
<dbReference type="Pfam" id="PF04398">
    <property type="entry name" value="DUF538"/>
    <property type="match status" value="1"/>
</dbReference>
<evidence type="ECO:0008006" key="4">
    <source>
        <dbReference type="Google" id="ProtNLM"/>
    </source>
</evidence>
<proteinExistence type="predicted"/>
<reference evidence="2" key="1">
    <citation type="submission" date="2020-01" db="EMBL/GenBank/DDBJ databases">
        <title>Genome sequence of Kobresia littledalei, the first chromosome-level genome in the family Cyperaceae.</title>
        <authorList>
            <person name="Qu G."/>
        </authorList>
    </citation>
    <scope>NUCLEOTIDE SEQUENCE</scope>
    <source>
        <strain evidence="2">C.B.Clarke</strain>
        <tissue evidence="2">Leaf</tissue>
    </source>
</reference>
<dbReference type="InterPro" id="IPR007493">
    <property type="entry name" value="DUF538"/>
</dbReference>
<sequence length="176" mass="19187">MQSFLLSFVILTLTLVHPSAATTSAAVSPPPSDSNLTTYQALQTYDFPVGILPIGALGYELDRSTGAFKAYLNGSCEFSIQDSYQLKYQKTISGKIRKDHLSELKGVSVKILFFWLNIVEVSRNGDELYFSVGIASASFGIDNFFESPQCGCGFDCDDVRIKQKIGGGSAKLRVAF</sequence>
<comment type="caution">
    <text evidence="2">The sequence shown here is derived from an EMBL/GenBank/DDBJ whole genome shotgun (WGS) entry which is preliminary data.</text>
</comment>
<evidence type="ECO:0000313" key="2">
    <source>
        <dbReference type="EMBL" id="KAF3340641.1"/>
    </source>
</evidence>
<gene>
    <name evidence="2" type="ORF">FCM35_KLT09485</name>
</gene>
<dbReference type="Proteomes" id="UP000623129">
    <property type="component" value="Unassembled WGS sequence"/>
</dbReference>